<gene>
    <name evidence="3" type="ORF">CCHL11_09276</name>
</gene>
<comment type="similarity">
    <text evidence="1">Belongs to the GMC oxidoreductase family.</text>
</comment>
<organism evidence="3 4">
    <name type="scientific">Colletotrichum chlorophyti</name>
    <dbReference type="NCBI Taxonomy" id="708187"/>
    <lineage>
        <taxon>Eukaryota</taxon>
        <taxon>Fungi</taxon>
        <taxon>Dikarya</taxon>
        <taxon>Ascomycota</taxon>
        <taxon>Pezizomycotina</taxon>
        <taxon>Sordariomycetes</taxon>
        <taxon>Hypocreomycetidae</taxon>
        <taxon>Glomerellales</taxon>
        <taxon>Glomerellaceae</taxon>
        <taxon>Colletotrichum</taxon>
    </lineage>
</organism>
<evidence type="ECO:0000256" key="1">
    <source>
        <dbReference type="ARBA" id="ARBA00010790"/>
    </source>
</evidence>
<dbReference type="SUPFAM" id="SSF51905">
    <property type="entry name" value="FAD/NAD(P)-binding domain"/>
    <property type="match status" value="1"/>
</dbReference>
<dbReference type="InterPro" id="IPR012132">
    <property type="entry name" value="GMC_OxRdtase"/>
</dbReference>
<dbReference type="Pfam" id="PF00732">
    <property type="entry name" value="GMC_oxred_N"/>
    <property type="match status" value="1"/>
</dbReference>
<protein>
    <submittedName>
        <fullName evidence="3">Versicolorin B synthase 5</fullName>
    </submittedName>
</protein>
<dbReference type="OrthoDB" id="269227at2759"/>
<evidence type="ECO:0000259" key="2">
    <source>
        <dbReference type="Pfam" id="PF00732"/>
    </source>
</evidence>
<name>A0A1Q8RCN5_9PEZI</name>
<dbReference type="STRING" id="708187.A0A1Q8RCN5"/>
<dbReference type="AlphaFoldDB" id="A0A1Q8RCN5"/>
<dbReference type="Proteomes" id="UP000186583">
    <property type="component" value="Unassembled WGS sequence"/>
</dbReference>
<dbReference type="PANTHER" id="PTHR11552">
    <property type="entry name" value="GLUCOSE-METHANOL-CHOLINE GMC OXIDOREDUCTASE"/>
    <property type="match status" value="1"/>
</dbReference>
<dbReference type="GO" id="GO:0016614">
    <property type="term" value="F:oxidoreductase activity, acting on CH-OH group of donors"/>
    <property type="evidence" value="ECO:0007669"/>
    <property type="project" value="InterPro"/>
</dbReference>
<dbReference type="GO" id="GO:0050660">
    <property type="term" value="F:flavin adenine dinucleotide binding"/>
    <property type="evidence" value="ECO:0007669"/>
    <property type="project" value="InterPro"/>
</dbReference>
<feature type="domain" description="Glucose-methanol-choline oxidoreductase N-terminal" evidence="2">
    <location>
        <begin position="9"/>
        <end position="64"/>
    </location>
</feature>
<accession>A0A1Q8RCN5</accession>
<keyword evidence="4" id="KW-1185">Reference proteome</keyword>
<evidence type="ECO:0000313" key="4">
    <source>
        <dbReference type="Proteomes" id="UP000186583"/>
    </source>
</evidence>
<dbReference type="PANTHER" id="PTHR11552:SF138">
    <property type="entry name" value="DEHYDROGENASE PKFF-RELATED"/>
    <property type="match status" value="1"/>
</dbReference>
<proteinExistence type="inferred from homology"/>
<dbReference type="InterPro" id="IPR036188">
    <property type="entry name" value="FAD/NAD-bd_sf"/>
</dbReference>
<reference evidence="3 4" key="1">
    <citation type="submission" date="2016-11" db="EMBL/GenBank/DDBJ databases">
        <title>Draft Genome Assembly of Colletotrichum chlorophyti a pathogen of herbaceous plants.</title>
        <authorList>
            <person name="Gan P."/>
            <person name="Narusaka M."/>
            <person name="Tsushima A."/>
            <person name="Narusaka Y."/>
            <person name="Takano Y."/>
            <person name="Shirasu K."/>
        </authorList>
    </citation>
    <scope>NUCLEOTIDE SEQUENCE [LARGE SCALE GENOMIC DNA]</scope>
    <source>
        <strain evidence="3 4">NTL11</strain>
    </source>
</reference>
<dbReference type="GO" id="GO:0044550">
    <property type="term" value="P:secondary metabolite biosynthetic process"/>
    <property type="evidence" value="ECO:0007669"/>
    <property type="project" value="TreeGrafter"/>
</dbReference>
<dbReference type="EMBL" id="MPGH01000236">
    <property type="protein sequence ID" value="OLN81999.1"/>
    <property type="molecule type" value="Genomic_DNA"/>
</dbReference>
<sequence>MCCPRGLLKYTINTAKEVIYSARALHSPQLLMLTGIGLAAHLTKHGIEVIVDRPSVGQNMSDHALLGPTDEVKIDTLSKVLGDPIVIGKAVVDYRLRPSPATSPVPRVGTDAQ</sequence>
<dbReference type="Gene3D" id="3.50.50.60">
    <property type="entry name" value="FAD/NAD(P)-binding domain"/>
    <property type="match status" value="1"/>
</dbReference>
<dbReference type="InterPro" id="IPR000172">
    <property type="entry name" value="GMC_OxRdtase_N"/>
</dbReference>
<comment type="caution">
    <text evidence="3">The sequence shown here is derived from an EMBL/GenBank/DDBJ whole genome shotgun (WGS) entry which is preliminary data.</text>
</comment>
<evidence type="ECO:0000313" key="3">
    <source>
        <dbReference type="EMBL" id="OLN81999.1"/>
    </source>
</evidence>